<gene>
    <name evidence="1" type="ORF">MSG28_008867</name>
</gene>
<accession>A0ACC0J8I9</accession>
<keyword evidence="2" id="KW-1185">Reference proteome</keyword>
<sequence length="127" mass="14830">MKVIFVAIAVTFFAIAMAQDEKYTDKYDYLNIDEMLGNKRLITAYIKCVLEKGKCTPEGRELKAHIVDALQNGCAKCTSAQREGMRKVIHYLIHEETDSWRQLVDKYDPKKIYTRKYEQQLNSVMKE</sequence>
<organism evidence="1 2">
    <name type="scientific">Choristoneura fumiferana</name>
    <name type="common">Spruce budworm moth</name>
    <name type="synonym">Archips fumiferana</name>
    <dbReference type="NCBI Taxonomy" id="7141"/>
    <lineage>
        <taxon>Eukaryota</taxon>
        <taxon>Metazoa</taxon>
        <taxon>Ecdysozoa</taxon>
        <taxon>Arthropoda</taxon>
        <taxon>Hexapoda</taxon>
        <taxon>Insecta</taxon>
        <taxon>Pterygota</taxon>
        <taxon>Neoptera</taxon>
        <taxon>Endopterygota</taxon>
        <taxon>Lepidoptera</taxon>
        <taxon>Glossata</taxon>
        <taxon>Ditrysia</taxon>
        <taxon>Tortricoidea</taxon>
        <taxon>Tortricidae</taxon>
        <taxon>Tortricinae</taxon>
        <taxon>Choristoneura</taxon>
    </lineage>
</organism>
<name>A0ACC0J8I9_CHOFU</name>
<comment type="caution">
    <text evidence="1">The sequence shown here is derived from an EMBL/GenBank/DDBJ whole genome shotgun (WGS) entry which is preliminary data.</text>
</comment>
<evidence type="ECO:0000313" key="2">
    <source>
        <dbReference type="Proteomes" id="UP001064048"/>
    </source>
</evidence>
<proteinExistence type="predicted"/>
<dbReference type="Proteomes" id="UP001064048">
    <property type="component" value="Chromosome 14"/>
</dbReference>
<evidence type="ECO:0000313" key="1">
    <source>
        <dbReference type="EMBL" id="KAI8420344.1"/>
    </source>
</evidence>
<dbReference type="EMBL" id="CM046114">
    <property type="protein sequence ID" value="KAI8420344.1"/>
    <property type="molecule type" value="Genomic_DNA"/>
</dbReference>
<reference evidence="1 2" key="1">
    <citation type="journal article" date="2022" name="Genome Biol. Evol.">
        <title>The Spruce Budworm Genome: Reconstructing the Evolutionary History of Antifreeze Proteins.</title>
        <authorList>
            <person name="Beliveau C."/>
            <person name="Gagne P."/>
            <person name="Picq S."/>
            <person name="Vernygora O."/>
            <person name="Keeling C.I."/>
            <person name="Pinkney K."/>
            <person name="Doucet D."/>
            <person name="Wen F."/>
            <person name="Johnston J.S."/>
            <person name="Maaroufi H."/>
            <person name="Boyle B."/>
            <person name="Laroche J."/>
            <person name="Dewar K."/>
            <person name="Juretic N."/>
            <person name="Blackburn G."/>
            <person name="Nisole A."/>
            <person name="Brunet B."/>
            <person name="Brandao M."/>
            <person name="Lumley L."/>
            <person name="Duan J."/>
            <person name="Quan G."/>
            <person name="Lucarotti C.J."/>
            <person name="Roe A.D."/>
            <person name="Sperling F.A.H."/>
            <person name="Levesque R.C."/>
            <person name="Cusson M."/>
        </authorList>
    </citation>
    <scope>NUCLEOTIDE SEQUENCE [LARGE SCALE GENOMIC DNA]</scope>
    <source>
        <strain evidence="1">Glfc:IPQL:Cfum</strain>
    </source>
</reference>
<protein>
    <submittedName>
        <fullName evidence="1">Uncharacterized protein</fullName>
    </submittedName>
</protein>